<comment type="caution">
    <text evidence="4">The sequence shown here is derived from an EMBL/GenBank/DDBJ whole genome shotgun (WGS) entry which is preliminary data.</text>
</comment>
<reference evidence="4 5" key="1">
    <citation type="journal article" date="2020" name="Nature">
        <title>Six reference-quality genomes reveal evolution of bat adaptations.</title>
        <authorList>
            <person name="Jebb D."/>
            <person name="Huang Z."/>
            <person name="Pippel M."/>
            <person name="Hughes G.M."/>
            <person name="Lavrichenko K."/>
            <person name="Devanna P."/>
            <person name="Winkler S."/>
            <person name="Jermiin L.S."/>
            <person name="Skirmuntt E.C."/>
            <person name="Katzourakis A."/>
            <person name="Burkitt-Gray L."/>
            <person name="Ray D.A."/>
            <person name="Sullivan K.A.M."/>
            <person name="Roscito J.G."/>
            <person name="Kirilenko B.M."/>
            <person name="Davalos L.M."/>
            <person name="Corthals A.P."/>
            <person name="Power M.L."/>
            <person name="Jones G."/>
            <person name="Ransome R.D."/>
            <person name="Dechmann D.K.N."/>
            <person name="Locatelli A.G."/>
            <person name="Puechmaille S.J."/>
            <person name="Fedrigo O."/>
            <person name="Jarvis E.D."/>
            <person name="Hiller M."/>
            <person name="Vernes S.C."/>
            <person name="Myers E.W."/>
            <person name="Teeling E.C."/>
        </authorList>
    </citation>
    <scope>NUCLEOTIDE SEQUENCE [LARGE SCALE GENOMIC DNA]</scope>
    <source>
        <strain evidence="4">MMyoMyo1</strain>
        <tissue evidence="4">Flight muscle</tissue>
    </source>
</reference>
<sequence length="156" mass="18144">MIGVSERQEEQKGLENLFEKMTEKIPDMGKKKIIQVQRVPSKMNLKSTTPRNVIITMANINDKERSLKAERDRELPTKDSPSDYQMISQQKHTKLEGNGMKYEVMQNKGLNPRILHPARLSIKIEQEIRSFADKKKMLREFITSKPAMQEMLKGML</sequence>
<feature type="domain" description="L1 transposable element dsRBD-like" evidence="3">
    <location>
        <begin position="101"/>
        <end position="153"/>
    </location>
</feature>
<dbReference type="InterPro" id="IPR042566">
    <property type="entry name" value="L1_C"/>
</dbReference>
<feature type="region of interest" description="Disordered" evidence="1">
    <location>
        <begin position="64"/>
        <end position="85"/>
    </location>
</feature>
<protein>
    <submittedName>
        <fullName evidence="4">Uncharacterized protein</fullName>
    </submittedName>
</protein>
<proteinExistence type="predicted"/>
<evidence type="ECO:0000313" key="4">
    <source>
        <dbReference type="EMBL" id="KAF6360124.1"/>
    </source>
</evidence>
<dbReference type="Proteomes" id="UP000527355">
    <property type="component" value="Unassembled WGS sequence"/>
</dbReference>
<evidence type="ECO:0000313" key="5">
    <source>
        <dbReference type="Proteomes" id="UP000527355"/>
    </source>
</evidence>
<evidence type="ECO:0000259" key="2">
    <source>
        <dbReference type="Pfam" id="PF02994"/>
    </source>
</evidence>
<gene>
    <name evidence="4" type="ORF">mMyoMyo1_011082</name>
</gene>
<keyword evidence="5" id="KW-1185">Reference proteome</keyword>
<accession>A0A7J7YE18</accession>
<dbReference type="Pfam" id="PF02994">
    <property type="entry name" value="Transposase_22"/>
    <property type="match status" value="1"/>
</dbReference>
<dbReference type="EMBL" id="JABWUV010000004">
    <property type="protein sequence ID" value="KAF6360124.1"/>
    <property type="molecule type" value="Genomic_DNA"/>
</dbReference>
<feature type="domain" description="L1 transposable element RRM" evidence="2">
    <location>
        <begin position="2"/>
        <end position="74"/>
    </location>
</feature>
<feature type="compositionally biased region" description="Basic and acidic residues" evidence="1">
    <location>
        <begin position="64"/>
        <end position="81"/>
    </location>
</feature>
<name>A0A7J7YE18_MYOMY</name>
<evidence type="ECO:0000259" key="3">
    <source>
        <dbReference type="Pfam" id="PF17490"/>
    </source>
</evidence>
<dbReference type="PANTHER" id="PTHR11505">
    <property type="entry name" value="L1 TRANSPOSABLE ELEMENT-RELATED"/>
    <property type="match status" value="1"/>
</dbReference>
<evidence type="ECO:0000256" key="1">
    <source>
        <dbReference type="SAM" id="MobiDB-lite"/>
    </source>
</evidence>
<dbReference type="InterPro" id="IPR043636">
    <property type="entry name" value="L1_RRM_dom"/>
</dbReference>
<dbReference type="Pfam" id="PF17490">
    <property type="entry name" value="Tnp_22_dsRBD"/>
    <property type="match status" value="1"/>
</dbReference>
<dbReference type="InterPro" id="IPR004244">
    <property type="entry name" value="Transposase_22"/>
</dbReference>
<dbReference type="AlphaFoldDB" id="A0A7J7YE18"/>
<dbReference type="Gene3D" id="3.30.70.1820">
    <property type="entry name" value="L1 transposable element, RRM domain"/>
    <property type="match status" value="1"/>
</dbReference>
<dbReference type="InterPro" id="IPR035300">
    <property type="entry name" value="L1_dsRBD"/>
</dbReference>
<dbReference type="Gene3D" id="3.30.250.20">
    <property type="entry name" value="L1 transposable element, C-terminal domain"/>
    <property type="match status" value="1"/>
</dbReference>
<organism evidence="4 5">
    <name type="scientific">Myotis myotis</name>
    <name type="common">Greater mouse-eared bat</name>
    <name type="synonym">Vespertilio myotis</name>
    <dbReference type="NCBI Taxonomy" id="51298"/>
    <lineage>
        <taxon>Eukaryota</taxon>
        <taxon>Metazoa</taxon>
        <taxon>Chordata</taxon>
        <taxon>Craniata</taxon>
        <taxon>Vertebrata</taxon>
        <taxon>Euteleostomi</taxon>
        <taxon>Mammalia</taxon>
        <taxon>Eutheria</taxon>
        <taxon>Laurasiatheria</taxon>
        <taxon>Chiroptera</taxon>
        <taxon>Yangochiroptera</taxon>
        <taxon>Vespertilionidae</taxon>
        <taxon>Myotis</taxon>
    </lineage>
</organism>